<keyword evidence="2" id="KW-0614">Plasmid</keyword>
<protein>
    <submittedName>
        <fullName evidence="2">Uncharacterized protein</fullName>
    </submittedName>
</protein>
<evidence type="ECO:0000256" key="1">
    <source>
        <dbReference type="SAM" id="MobiDB-lite"/>
    </source>
</evidence>
<feature type="compositionally biased region" description="Basic and acidic residues" evidence="1">
    <location>
        <begin position="64"/>
        <end position="93"/>
    </location>
</feature>
<dbReference type="AlphaFoldDB" id="A1S1B9"/>
<keyword evidence="3" id="KW-1185">Reference proteome</keyword>
<geneLocation type="plasmid" evidence="2 3">
    <name>pTPEN01</name>
</geneLocation>
<feature type="region of interest" description="Disordered" evidence="1">
    <location>
        <begin position="61"/>
        <end position="132"/>
    </location>
</feature>
<gene>
    <name evidence="2" type="ordered locus">Tpen_1854</name>
</gene>
<dbReference type="RefSeq" id="WP_011751374.1">
    <property type="nucleotide sequence ID" value="NC_008696.1"/>
</dbReference>
<accession>A1S1B9</accession>
<dbReference type="KEGG" id="tpe:Tpen_1854"/>
<sequence length="132" mass="15155">MPRDKNYLFKVKVKRYKRGGHVVEIVARGQGLKSAYYLIDKLLNNELIHYQPTSVVRRLKKRQRLEGGGKRFVIESKPVKPREKKPPENEKPQNFEANPPPSPPAPAEDSEEELPSFVKGNPWVGILSQGRR</sequence>
<dbReference type="HOGENOM" id="CLU_1912446_0_0_2"/>
<dbReference type="GeneID" id="4600313"/>
<dbReference type="EnsemblBacteria" id="ABL79249">
    <property type="protein sequence ID" value="ABL79249"/>
    <property type="gene ID" value="Tpen_1854"/>
</dbReference>
<name>A1S1B9_THEPD</name>
<evidence type="ECO:0000313" key="3">
    <source>
        <dbReference type="Proteomes" id="UP000000641"/>
    </source>
</evidence>
<dbReference type="Proteomes" id="UP000000641">
    <property type="component" value="Plasmid pTPEN01"/>
</dbReference>
<evidence type="ECO:0000313" key="2">
    <source>
        <dbReference type="EMBL" id="ABL79249.1"/>
    </source>
</evidence>
<proteinExistence type="predicted"/>
<organism evidence="2 3">
    <name type="scientific">Thermofilum pendens (strain DSM 2475 / Hrk 5)</name>
    <dbReference type="NCBI Taxonomy" id="368408"/>
    <lineage>
        <taxon>Archaea</taxon>
        <taxon>Thermoproteota</taxon>
        <taxon>Thermoprotei</taxon>
        <taxon>Thermofilales</taxon>
        <taxon>Thermofilaceae</taxon>
        <taxon>Thermofilum</taxon>
    </lineage>
</organism>
<reference evidence="3" key="1">
    <citation type="journal article" date="2008" name="J. Bacteriol.">
        <title>Genome sequence of Thermofilum pendens reveals an exceptional loss of biosynthetic pathways without genome reduction.</title>
        <authorList>
            <person name="Anderson I."/>
            <person name="Rodriguez J."/>
            <person name="Susanti D."/>
            <person name="Porat I."/>
            <person name="Reich C."/>
            <person name="Ulrich L.E."/>
            <person name="Elkins J.G."/>
            <person name="Mavromatis K."/>
            <person name="Lykidis A."/>
            <person name="Kim E."/>
            <person name="Thompson L.S."/>
            <person name="Nolan M."/>
            <person name="Land M."/>
            <person name="Copeland A."/>
            <person name="Lapidus A."/>
            <person name="Lucas S."/>
            <person name="Detter C."/>
            <person name="Zhulin I.B."/>
            <person name="Olsen G.J."/>
            <person name="Whitman W."/>
            <person name="Mukhopadhyay B."/>
            <person name="Bristow J."/>
            <person name="Kyrpides N."/>
        </authorList>
    </citation>
    <scope>NUCLEOTIDE SEQUENCE [LARGE SCALE GENOMIC DNA]</scope>
    <source>
        <strain evidence="3">DSM 2475 / Hrk 5</strain>
        <plasmid evidence="3">pTPEN01</plasmid>
    </source>
</reference>
<dbReference type="EMBL" id="CP000506">
    <property type="protein sequence ID" value="ABL79249.1"/>
    <property type="molecule type" value="Genomic_DNA"/>
</dbReference>